<comment type="caution">
    <text evidence="1">The sequence shown here is derived from an EMBL/GenBank/DDBJ whole genome shotgun (WGS) entry which is preliminary data.</text>
</comment>
<organism evidence="1 2">
    <name type="scientific">Hymenobacter setariae</name>
    <dbReference type="NCBI Taxonomy" id="2594794"/>
    <lineage>
        <taxon>Bacteria</taxon>
        <taxon>Pseudomonadati</taxon>
        <taxon>Bacteroidota</taxon>
        <taxon>Cytophagia</taxon>
        <taxon>Cytophagales</taxon>
        <taxon>Hymenobacteraceae</taxon>
        <taxon>Hymenobacter</taxon>
    </lineage>
</organism>
<dbReference type="OrthoDB" id="887136at2"/>
<dbReference type="EMBL" id="VMRJ01000003">
    <property type="protein sequence ID" value="TVT40508.1"/>
    <property type="molecule type" value="Genomic_DNA"/>
</dbReference>
<dbReference type="AlphaFoldDB" id="A0A558BVG5"/>
<reference evidence="1 2" key="1">
    <citation type="submission" date="2019-07" db="EMBL/GenBank/DDBJ databases">
        <title>Hymenobacter sp. straun FUR1 Genome sequencing and assembly.</title>
        <authorList>
            <person name="Chhetri G."/>
        </authorList>
    </citation>
    <scope>NUCLEOTIDE SEQUENCE [LARGE SCALE GENOMIC DNA]</scope>
    <source>
        <strain evidence="1 2">Fur1</strain>
    </source>
</reference>
<name>A0A558BVG5_9BACT</name>
<evidence type="ECO:0000313" key="1">
    <source>
        <dbReference type="EMBL" id="TVT40508.1"/>
    </source>
</evidence>
<keyword evidence="2" id="KW-1185">Reference proteome</keyword>
<gene>
    <name evidence="1" type="ORF">FNT36_13605</name>
</gene>
<dbReference type="Proteomes" id="UP000317624">
    <property type="component" value="Unassembled WGS sequence"/>
</dbReference>
<accession>A0A558BVG5</accession>
<proteinExistence type="predicted"/>
<evidence type="ECO:0000313" key="2">
    <source>
        <dbReference type="Proteomes" id="UP000317624"/>
    </source>
</evidence>
<protein>
    <submittedName>
        <fullName evidence="1">Uncharacterized protein</fullName>
    </submittedName>
</protein>
<sequence>MSTTFCFNQALSQASGLVEDFSYLSAERDFMTPDGRLVPRELGEAALRQRTALLVGGLLVGFWPTQI</sequence>
<dbReference type="RefSeq" id="WP_144848494.1">
    <property type="nucleotide sequence ID" value="NZ_VMRJ01000003.1"/>
</dbReference>